<evidence type="ECO:0000313" key="1">
    <source>
        <dbReference type="EMBL" id="KAH7921237.1"/>
    </source>
</evidence>
<comment type="caution">
    <text evidence="1">The sequence shown here is derived from an EMBL/GenBank/DDBJ whole genome shotgun (WGS) entry which is preliminary data.</text>
</comment>
<organism evidence="1 2">
    <name type="scientific">Leucogyrophana mollusca</name>
    <dbReference type="NCBI Taxonomy" id="85980"/>
    <lineage>
        <taxon>Eukaryota</taxon>
        <taxon>Fungi</taxon>
        <taxon>Dikarya</taxon>
        <taxon>Basidiomycota</taxon>
        <taxon>Agaricomycotina</taxon>
        <taxon>Agaricomycetes</taxon>
        <taxon>Agaricomycetidae</taxon>
        <taxon>Boletales</taxon>
        <taxon>Boletales incertae sedis</taxon>
        <taxon>Leucogyrophana</taxon>
    </lineage>
</organism>
<name>A0ACB8B748_9AGAM</name>
<gene>
    <name evidence="1" type="ORF">BV22DRAFT_745366</name>
</gene>
<proteinExistence type="predicted"/>
<dbReference type="Proteomes" id="UP000790709">
    <property type="component" value="Unassembled WGS sequence"/>
</dbReference>
<accession>A0ACB8B748</accession>
<protein>
    <submittedName>
        <fullName evidence="1">Uncharacterized protein</fullName>
    </submittedName>
</protein>
<dbReference type="EMBL" id="MU266536">
    <property type="protein sequence ID" value="KAH7921237.1"/>
    <property type="molecule type" value="Genomic_DNA"/>
</dbReference>
<sequence>MIRAMRCATVNWRGIRAILVGSHILCFCSLAGRLASLCYRFPEEFFRSPLAWIGPGELPWERPCFLYTLLVIGRRVESYAFQTRD</sequence>
<evidence type="ECO:0000313" key="2">
    <source>
        <dbReference type="Proteomes" id="UP000790709"/>
    </source>
</evidence>
<keyword evidence="2" id="KW-1185">Reference proteome</keyword>
<reference evidence="1" key="1">
    <citation type="journal article" date="2021" name="New Phytol.">
        <title>Evolutionary innovations through gain and loss of genes in the ectomycorrhizal Boletales.</title>
        <authorList>
            <person name="Wu G."/>
            <person name="Miyauchi S."/>
            <person name="Morin E."/>
            <person name="Kuo A."/>
            <person name="Drula E."/>
            <person name="Varga T."/>
            <person name="Kohler A."/>
            <person name="Feng B."/>
            <person name="Cao Y."/>
            <person name="Lipzen A."/>
            <person name="Daum C."/>
            <person name="Hundley H."/>
            <person name="Pangilinan J."/>
            <person name="Johnson J."/>
            <person name="Barry K."/>
            <person name="LaButti K."/>
            <person name="Ng V."/>
            <person name="Ahrendt S."/>
            <person name="Min B."/>
            <person name="Choi I.G."/>
            <person name="Park H."/>
            <person name="Plett J.M."/>
            <person name="Magnuson J."/>
            <person name="Spatafora J.W."/>
            <person name="Nagy L.G."/>
            <person name="Henrissat B."/>
            <person name="Grigoriev I.V."/>
            <person name="Yang Z.L."/>
            <person name="Xu J."/>
            <person name="Martin F.M."/>
        </authorList>
    </citation>
    <scope>NUCLEOTIDE SEQUENCE</scope>
    <source>
        <strain evidence="1">KUC20120723A-06</strain>
    </source>
</reference>